<keyword evidence="1" id="KW-0802">TPR repeat</keyword>
<evidence type="ECO:0000313" key="3">
    <source>
        <dbReference type="EMBL" id="MBB6578364.1"/>
    </source>
</evidence>
<evidence type="ECO:0000256" key="1">
    <source>
        <dbReference type="PROSITE-ProRule" id="PRU00339"/>
    </source>
</evidence>
<evidence type="ECO:0000313" key="4">
    <source>
        <dbReference type="Proteomes" id="UP000562492"/>
    </source>
</evidence>
<proteinExistence type="predicted"/>
<dbReference type="PROSITE" id="PS50005">
    <property type="entry name" value="TPR"/>
    <property type="match status" value="1"/>
</dbReference>
<gene>
    <name evidence="3" type="ORF">HNP33_002446</name>
</gene>
<sequence length="124" mass="13720">MQSMASFTRTTRLALLLAIFALTGCATQKSLYAWNDYSPQVYQYLKEGGGSADGQVLALEKGIEQASAQNAKLPPGYYAHLGLLYLNTGHSDKAIAAWNREKDLFPESTQYIDYLMNNMKKNGS</sequence>
<reference evidence="3 4" key="1">
    <citation type="submission" date="2020-08" db="EMBL/GenBank/DDBJ databases">
        <title>Functional genomics of gut bacteria from endangered species of beetles.</title>
        <authorList>
            <person name="Carlos-Shanley C."/>
        </authorList>
    </citation>
    <scope>NUCLEOTIDE SEQUENCE [LARGE SCALE GENOMIC DNA]</scope>
    <source>
        <strain evidence="3 4">S00124</strain>
    </source>
</reference>
<keyword evidence="4" id="KW-1185">Reference proteome</keyword>
<evidence type="ECO:0008006" key="5">
    <source>
        <dbReference type="Google" id="ProtNLM"/>
    </source>
</evidence>
<dbReference type="Pfam" id="PF16068">
    <property type="entry name" value="DUF4810"/>
    <property type="match status" value="1"/>
</dbReference>
<name>A0ABR6RH64_9BURK</name>
<dbReference type="InterPro" id="IPR019734">
    <property type="entry name" value="TPR_rpt"/>
</dbReference>
<feature type="repeat" description="TPR" evidence="1">
    <location>
        <begin position="75"/>
        <end position="108"/>
    </location>
</feature>
<organism evidence="3 4">
    <name type="scientific">Comamonas odontotermitis</name>
    <dbReference type="NCBI Taxonomy" id="379895"/>
    <lineage>
        <taxon>Bacteria</taxon>
        <taxon>Pseudomonadati</taxon>
        <taxon>Pseudomonadota</taxon>
        <taxon>Betaproteobacteria</taxon>
        <taxon>Burkholderiales</taxon>
        <taxon>Comamonadaceae</taxon>
        <taxon>Comamonas</taxon>
    </lineage>
</organism>
<comment type="caution">
    <text evidence="3">The sequence shown here is derived from an EMBL/GenBank/DDBJ whole genome shotgun (WGS) entry which is preliminary data.</text>
</comment>
<dbReference type="PIRSF" id="PIRSF020555">
    <property type="entry name" value="UCP020555"/>
    <property type="match status" value="1"/>
</dbReference>
<feature type="signal peptide" evidence="2">
    <location>
        <begin position="1"/>
        <end position="26"/>
    </location>
</feature>
<dbReference type="EMBL" id="JACHKZ010000014">
    <property type="protein sequence ID" value="MBB6578364.1"/>
    <property type="molecule type" value="Genomic_DNA"/>
</dbReference>
<dbReference type="Proteomes" id="UP000562492">
    <property type="component" value="Unassembled WGS sequence"/>
</dbReference>
<protein>
    <recommendedName>
        <fullName evidence="5">Lipoprotein</fullName>
    </recommendedName>
</protein>
<feature type="chain" id="PRO_5045679504" description="Lipoprotein" evidence="2">
    <location>
        <begin position="27"/>
        <end position="124"/>
    </location>
</feature>
<dbReference type="InterPro" id="IPR014508">
    <property type="entry name" value="UCP020555_TPR-like"/>
</dbReference>
<keyword evidence="2" id="KW-0732">Signal</keyword>
<evidence type="ECO:0000256" key="2">
    <source>
        <dbReference type="SAM" id="SignalP"/>
    </source>
</evidence>
<accession>A0ABR6RH64</accession>